<dbReference type="GO" id="GO:0090415">
    <property type="term" value="F:7-hydroxymethyl chlorophyll a reductase activity"/>
    <property type="evidence" value="ECO:0007669"/>
    <property type="project" value="TreeGrafter"/>
</dbReference>
<protein>
    <submittedName>
        <fullName evidence="2">Coenzyme F420-reducing hydrogenase subunit beta</fullName>
    </submittedName>
</protein>
<accession>A0A6N3DTE8</accession>
<evidence type="ECO:0000259" key="1">
    <source>
        <dbReference type="PROSITE" id="PS51379"/>
    </source>
</evidence>
<dbReference type="AlphaFoldDB" id="A0A6N3DTE8"/>
<dbReference type="EMBL" id="CACRTO010000020">
    <property type="protein sequence ID" value="VYU30984.1"/>
    <property type="molecule type" value="Genomic_DNA"/>
</dbReference>
<gene>
    <name evidence="2" type="ORF">CTLFYP3_02020</name>
</gene>
<name>A0A6N3DTE8_9CLOT</name>
<dbReference type="PANTHER" id="PTHR31332:SF0">
    <property type="entry name" value="7-HYDROXYMETHYL CHLOROPHYLL A REDUCTASE, CHLOROPLASTIC"/>
    <property type="match status" value="1"/>
</dbReference>
<dbReference type="InterPro" id="IPR007516">
    <property type="entry name" value="Co_F420_Hydgase/DH_bsu_N"/>
</dbReference>
<dbReference type="InterPro" id="IPR045220">
    <property type="entry name" value="FRHB/FDHB/HCAR-like"/>
</dbReference>
<reference evidence="2" key="1">
    <citation type="submission" date="2019-11" db="EMBL/GenBank/DDBJ databases">
        <authorList>
            <person name="Feng L."/>
        </authorList>
    </citation>
    <scope>NUCLEOTIDE SEQUENCE</scope>
    <source>
        <strain evidence="2">CTertiumLFYP3</strain>
    </source>
</reference>
<evidence type="ECO:0000313" key="2">
    <source>
        <dbReference type="EMBL" id="VYU30984.1"/>
    </source>
</evidence>
<feature type="domain" description="4Fe-4S ferredoxin-type" evidence="1">
    <location>
        <begin position="6"/>
        <end position="35"/>
    </location>
</feature>
<dbReference type="InterPro" id="IPR017896">
    <property type="entry name" value="4Fe4S_Fe-S-bd"/>
</dbReference>
<sequence>MKLLKINEVVNENLCIGCGICTNFSNGSKIDYNNEGFLTVSGYEHKSNKITEEDLVNEVCPGIKTFAVENIKDNVWGDYKEIFLGYSTNDEIRFKGSSGGTITQTLVYLIENNLVDYVIHIQQDEKDVLGNKVIITNDINSIINNTGSKYCPSSPLNEVLNNLDRNLKYAFVGRPCDVVALRNYEKLDESIKKIILYKISFFCAGTPSIEGTMKVLEKFSINKKDIIDFRYRGNGWPGFTTAVNALGEEFKMPYADSWGKILNRHLHPRCKICPDGVGMSADLVFGDGWDCDEKGYPVFAEGSGKSLAVVRNKIGEDLINRLIADKRIEREVFLKENLKFVQPYQFERRTTLTARLNAMRLFNRTIPKYECGIKKTSKYQSRKKQLKTFLGTVKRIVNKRI</sequence>
<dbReference type="RefSeq" id="WP_156626478.1">
    <property type="nucleotide sequence ID" value="NZ_CACRTO010000020.1"/>
</dbReference>
<dbReference type="GO" id="GO:0033354">
    <property type="term" value="P:chlorophyll cycle"/>
    <property type="evidence" value="ECO:0007669"/>
    <property type="project" value="TreeGrafter"/>
</dbReference>
<organism evidence="2">
    <name type="scientific">Clostridium tertium</name>
    <dbReference type="NCBI Taxonomy" id="1559"/>
    <lineage>
        <taxon>Bacteria</taxon>
        <taxon>Bacillati</taxon>
        <taxon>Bacillota</taxon>
        <taxon>Clostridia</taxon>
        <taxon>Eubacteriales</taxon>
        <taxon>Clostridiaceae</taxon>
        <taxon>Clostridium</taxon>
    </lineage>
</organism>
<dbReference type="PANTHER" id="PTHR31332">
    <property type="entry name" value="7-HYDROXYMETHYL CHLOROPHYLL A REDUCTASE, CHLOROPLASTIC"/>
    <property type="match status" value="1"/>
</dbReference>
<dbReference type="InterPro" id="IPR007525">
    <property type="entry name" value="FrhB_FdhB_C"/>
</dbReference>
<dbReference type="PROSITE" id="PS51379">
    <property type="entry name" value="4FE4S_FER_2"/>
    <property type="match status" value="1"/>
</dbReference>
<dbReference type="Pfam" id="PF04422">
    <property type="entry name" value="FrhB_FdhB_N"/>
    <property type="match status" value="1"/>
</dbReference>
<proteinExistence type="predicted"/>
<dbReference type="Pfam" id="PF04432">
    <property type="entry name" value="FrhB_FdhB_C"/>
    <property type="match status" value="1"/>
</dbReference>